<feature type="region of interest" description="Disordered" evidence="1">
    <location>
        <begin position="1"/>
        <end position="22"/>
    </location>
</feature>
<evidence type="ECO:0000313" key="3">
    <source>
        <dbReference type="Proteomes" id="UP000440367"/>
    </source>
</evidence>
<dbReference type="AntiFam" id="ANF00062">
    <property type="entry name" value="Shadow ORF (opposite ABC transporter protein)"/>
</dbReference>
<sequence length="93" mass="9484">MCSLSLSSALVASSSSSTSGSRKMARAMAIRCFWPPDTCAPRSPTSVSKPCGKLEMKSKALALFAAASTSARLAPGLPIAMFSAIVPENSTGS</sequence>
<dbReference type="Proteomes" id="UP000440367">
    <property type="component" value="Unassembled WGS sequence"/>
</dbReference>
<evidence type="ECO:0000313" key="2">
    <source>
        <dbReference type="EMBL" id="KAE9221308.1"/>
    </source>
</evidence>
<protein>
    <submittedName>
        <fullName evidence="2">Uncharacterized protein</fullName>
    </submittedName>
</protein>
<proteinExistence type="predicted"/>
<gene>
    <name evidence="2" type="ORF">PF002_g15626</name>
</gene>
<accession>A0A6A3YPT4</accession>
<dbReference type="AlphaFoldDB" id="A0A6A3YPT4"/>
<feature type="compositionally biased region" description="Low complexity" evidence="1">
    <location>
        <begin position="1"/>
        <end position="21"/>
    </location>
</feature>
<organism evidence="2 3">
    <name type="scientific">Phytophthora fragariae</name>
    <dbReference type="NCBI Taxonomy" id="53985"/>
    <lineage>
        <taxon>Eukaryota</taxon>
        <taxon>Sar</taxon>
        <taxon>Stramenopiles</taxon>
        <taxon>Oomycota</taxon>
        <taxon>Peronosporomycetes</taxon>
        <taxon>Peronosporales</taxon>
        <taxon>Peronosporaceae</taxon>
        <taxon>Phytophthora</taxon>
    </lineage>
</organism>
<name>A0A6A3YPT4_9STRA</name>
<evidence type="ECO:0000256" key="1">
    <source>
        <dbReference type="SAM" id="MobiDB-lite"/>
    </source>
</evidence>
<dbReference type="EMBL" id="QXGD01000886">
    <property type="protein sequence ID" value="KAE9221308.1"/>
    <property type="molecule type" value="Genomic_DNA"/>
</dbReference>
<reference evidence="2 3" key="1">
    <citation type="submission" date="2018-08" db="EMBL/GenBank/DDBJ databases">
        <title>Genomic investigation of the strawberry pathogen Phytophthora fragariae indicates pathogenicity is determined by transcriptional variation in three key races.</title>
        <authorList>
            <person name="Adams T.M."/>
            <person name="Armitage A.D."/>
            <person name="Sobczyk M.K."/>
            <person name="Bates H.J."/>
            <person name="Dunwell J.M."/>
            <person name="Nellist C.F."/>
            <person name="Harrison R.J."/>
        </authorList>
    </citation>
    <scope>NUCLEOTIDE SEQUENCE [LARGE SCALE GENOMIC DNA]</scope>
    <source>
        <strain evidence="2 3">BC-1</strain>
    </source>
</reference>
<comment type="caution">
    <text evidence="2">The sequence shown here is derived from an EMBL/GenBank/DDBJ whole genome shotgun (WGS) entry which is preliminary data.</text>
</comment>